<sequence length="127" mass="14244">MIDHVTISVSDVEKSKKFYESAFLPLGYNVSFGEEGKFWAFDLGKGFLFEICSPQTTEELTSFHIAFRAESQAKVQEFYEAALAAGARDNGGPGPRPNYSENYYACFVRDPDGHNIEAMFDTWDNCG</sequence>
<gene>
    <name evidence="2" type="ORF">BST96_06760</name>
</gene>
<organism evidence="2 3">
    <name type="scientific">Oceanicoccus sagamiensis</name>
    <dbReference type="NCBI Taxonomy" id="716816"/>
    <lineage>
        <taxon>Bacteria</taxon>
        <taxon>Pseudomonadati</taxon>
        <taxon>Pseudomonadota</taxon>
        <taxon>Gammaproteobacteria</taxon>
        <taxon>Cellvibrionales</taxon>
        <taxon>Spongiibacteraceae</taxon>
        <taxon>Oceanicoccus</taxon>
    </lineage>
</organism>
<name>A0A1X9N6W4_9GAMM</name>
<dbReference type="Gene3D" id="3.10.180.10">
    <property type="entry name" value="2,3-Dihydroxybiphenyl 1,2-Dioxygenase, domain 1"/>
    <property type="match status" value="1"/>
</dbReference>
<dbReference type="OrthoDB" id="9800438at2"/>
<accession>A0A1X9N6W4</accession>
<dbReference type="STRING" id="716816.BST96_06760"/>
<keyword evidence="3" id="KW-1185">Reference proteome</keyword>
<keyword evidence="2" id="KW-0456">Lyase</keyword>
<reference evidence="2 3" key="1">
    <citation type="submission" date="2016-11" db="EMBL/GenBank/DDBJ databases">
        <title>Trade-off between light-utilization and light-protection in marine flavobacteria.</title>
        <authorList>
            <person name="Kumagai Y."/>
        </authorList>
    </citation>
    <scope>NUCLEOTIDE SEQUENCE [LARGE SCALE GENOMIC DNA]</scope>
    <source>
        <strain evidence="2 3">NBRC 107125</strain>
    </source>
</reference>
<protein>
    <submittedName>
        <fullName evidence="2">Lactoylglutathione lyase</fullName>
    </submittedName>
</protein>
<feature type="domain" description="VOC" evidence="1">
    <location>
        <begin position="1"/>
        <end position="121"/>
    </location>
</feature>
<dbReference type="Pfam" id="PF00903">
    <property type="entry name" value="Glyoxalase"/>
    <property type="match status" value="1"/>
</dbReference>
<evidence type="ECO:0000313" key="2">
    <source>
        <dbReference type="EMBL" id="ARN73840.1"/>
    </source>
</evidence>
<dbReference type="GO" id="GO:0016829">
    <property type="term" value="F:lyase activity"/>
    <property type="evidence" value="ECO:0007669"/>
    <property type="project" value="UniProtKB-KW"/>
</dbReference>
<evidence type="ECO:0000259" key="1">
    <source>
        <dbReference type="PROSITE" id="PS51819"/>
    </source>
</evidence>
<dbReference type="Proteomes" id="UP000193450">
    <property type="component" value="Chromosome"/>
</dbReference>
<dbReference type="InterPro" id="IPR037523">
    <property type="entry name" value="VOC_core"/>
</dbReference>
<dbReference type="AlphaFoldDB" id="A0A1X9N6W4"/>
<dbReference type="PANTHER" id="PTHR35006:SF2">
    <property type="entry name" value="GLYOXALASE FAMILY PROTEIN (AFU_ORTHOLOGUE AFUA_5G14830)"/>
    <property type="match status" value="1"/>
</dbReference>
<dbReference type="InterPro" id="IPR004360">
    <property type="entry name" value="Glyas_Fos-R_dOase_dom"/>
</dbReference>
<dbReference type="SUPFAM" id="SSF54593">
    <property type="entry name" value="Glyoxalase/Bleomycin resistance protein/Dihydroxybiphenyl dioxygenase"/>
    <property type="match status" value="1"/>
</dbReference>
<dbReference type="InterPro" id="IPR029068">
    <property type="entry name" value="Glyas_Bleomycin-R_OHBP_Dase"/>
</dbReference>
<proteinExistence type="predicted"/>
<dbReference type="PANTHER" id="PTHR35006">
    <property type="entry name" value="GLYOXALASE FAMILY PROTEIN (AFU_ORTHOLOGUE AFUA_5G14830)"/>
    <property type="match status" value="1"/>
</dbReference>
<dbReference type="PROSITE" id="PS51819">
    <property type="entry name" value="VOC"/>
    <property type="match status" value="1"/>
</dbReference>
<evidence type="ECO:0000313" key="3">
    <source>
        <dbReference type="Proteomes" id="UP000193450"/>
    </source>
</evidence>
<dbReference type="KEGG" id="osg:BST96_06760"/>
<dbReference type="EMBL" id="CP019343">
    <property type="protein sequence ID" value="ARN73840.1"/>
    <property type="molecule type" value="Genomic_DNA"/>
</dbReference>
<dbReference type="CDD" id="cd07262">
    <property type="entry name" value="VOC_like"/>
    <property type="match status" value="1"/>
</dbReference>
<dbReference type="RefSeq" id="WP_085757960.1">
    <property type="nucleotide sequence ID" value="NZ_CP019343.1"/>
</dbReference>